<dbReference type="GO" id="GO:0005737">
    <property type="term" value="C:cytoplasm"/>
    <property type="evidence" value="ECO:0007669"/>
    <property type="project" value="UniProtKB-SubCell"/>
</dbReference>
<comment type="pathway">
    <text evidence="10">Amino-acid biosynthesis; L-lysine biosynthesis via DAP pathway; LL-2,6-diaminopimelate from (S)-tetrahydrodipicolinate (succinylase route): step 1/3.</text>
</comment>
<sequence>MSTDFFSYAIGIGTQNRKGEWLEVYYPKPVFKPAQTEIEALAGVLGYAGGNTTIELPAALLPKLRPLLTAEQQAVVDSLTNAVRPLVITLIEQDTALASTPEAYLKLHLLSHRHVQPNEINLTGIFAQLPNVAWTNLGAIDPEELAEAQTQARVRGEQLEVSAVDKFPKMTNYVVPSGVRISHSARVRLGAYLGEGTTVMHEGFINFNAGTEGPNMVEGRLSQGVVMHAGSDLGGGASTMGTLSGGGKLILSIGRDCLIGANAGTGIPLGDRCIIEAGLYITAGTRVHVLDENKKTVQTVKARDLAGQSDMLFIRNSLTGAVECRTNSKAIELNPALHAHN</sequence>
<dbReference type="GO" id="GO:0009089">
    <property type="term" value="P:lysine biosynthetic process via diaminopimelate"/>
    <property type="evidence" value="ECO:0007669"/>
    <property type="project" value="UniProtKB-UniRule"/>
</dbReference>
<keyword evidence="4 10" id="KW-0808">Transferase</keyword>
<evidence type="ECO:0000259" key="11">
    <source>
        <dbReference type="Pfam" id="PF14789"/>
    </source>
</evidence>
<dbReference type="SUPFAM" id="SSF51161">
    <property type="entry name" value="Trimeric LpxA-like enzymes"/>
    <property type="match status" value="1"/>
</dbReference>
<feature type="binding site" evidence="10">
    <location>
        <position position="284"/>
    </location>
    <ligand>
        <name>succinyl-CoA</name>
        <dbReference type="ChEBI" id="CHEBI:57292"/>
    </ligand>
</feature>
<feature type="binding site" evidence="10">
    <location>
        <position position="238"/>
    </location>
    <ligand>
        <name>succinyl-CoA</name>
        <dbReference type="ChEBI" id="CHEBI:57292"/>
    </ligand>
</feature>
<comment type="caution">
    <text evidence="12">The sequence shown here is derived from an EMBL/GenBank/DDBJ whole genome shotgun (WGS) entry which is preliminary data.</text>
</comment>
<dbReference type="InterPro" id="IPR032784">
    <property type="entry name" value="THDPS_M"/>
</dbReference>
<dbReference type="GO" id="GO:0019877">
    <property type="term" value="P:diaminopimelate biosynthetic process"/>
    <property type="evidence" value="ECO:0007669"/>
    <property type="project" value="UniProtKB-UniRule"/>
</dbReference>
<dbReference type="Pfam" id="PF14789">
    <property type="entry name" value="THDPS_M"/>
    <property type="match status" value="1"/>
</dbReference>
<dbReference type="Proteomes" id="UP000754644">
    <property type="component" value="Unassembled WGS sequence"/>
</dbReference>
<keyword evidence="8 10" id="KW-0457">Lysine biosynthesis</keyword>
<evidence type="ECO:0000256" key="1">
    <source>
        <dbReference type="ARBA" id="ARBA00011233"/>
    </source>
</evidence>
<feature type="active site" description="Acyl-anhydride intermediate" evidence="10">
    <location>
        <position position="218"/>
    </location>
</feature>
<comment type="subcellular location">
    <subcellularLocation>
        <location evidence="10">Cytoplasm</location>
    </subcellularLocation>
</comment>
<comment type="catalytic activity">
    <reaction evidence="10">
        <text>(S)-2,3,4,5-tetrahydrodipicolinate + succinyl-CoA + H2O = (S)-2-succinylamino-6-oxoheptanedioate + CoA</text>
        <dbReference type="Rhea" id="RHEA:17325"/>
        <dbReference type="ChEBI" id="CHEBI:15377"/>
        <dbReference type="ChEBI" id="CHEBI:15685"/>
        <dbReference type="ChEBI" id="CHEBI:16845"/>
        <dbReference type="ChEBI" id="CHEBI:57287"/>
        <dbReference type="ChEBI" id="CHEBI:57292"/>
        <dbReference type="EC" id="2.3.1.117"/>
    </reaction>
</comment>
<dbReference type="InterPro" id="IPR026586">
    <property type="entry name" value="Type2_DapD"/>
</dbReference>
<comment type="caution">
    <text evidence="10">Lacks conserved residue(s) required for the propagation of feature annotation.</text>
</comment>
<accession>A0A973A8U2</accession>
<keyword evidence="6 10" id="KW-0460">Magnesium</keyword>
<feature type="domain" description="2,3,4,5-tetrahydropyridine-2,6-dicarboxylate N-succinyltransferase middle" evidence="11">
    <location>
        <begin position="129"/>
        <end position="169"/>
    </location>
</feature>
<dbReference type="InterPro" id="IPR011004">
    <property type="entry name" value="Trimer_LpxA-like_sf"/>
</dbReference>
<evidence type="ECO:0000313" key="13">
    <source>
        <dbReference type="Proteomes" id="UP000754644"/>
    </source>
</evidence>
<evidence type="ECO:0000256" key="10">
    <source>
        <dbReference type="HAMAP-Rule" id="MF_02122"/>
    </source>
</evidence>
<evidence type="ECO:0000256" key="2">
    <source>
        <dbReference type="ARBA" id="ARBA00022490"/>
    </source>
</evidence>
<dbReference type="Gene3D" id="2.160.10.10">
    <property type="entry name" value="Hexapeptide repeat proteins"/>
    <property type="match status" value="1"/>
</dbReference>
<name>A0A973A8U2_9GAMM</name>
<feature type="binding site" evidence="10">
    <location>
        <position position="261"/>
    </location>
    <ligand>
        <name>succinyl-CoA</name>
        <dbReference type="ChEBI" id="CHEBI:57292"/>
    </ligand>
</feature>
<dbReference type="Pfam" id="PF14602">
    <property type="entry name" value="Hexapep_2"/>
    <property type="match status" value="1"/>
</dbReference>
<comment type="function">
    <text evidence="10">Catalyzes the conversion of the cyclic tetrahydrodipicolinate (THDP) into the acyclic N-succinyl-L-2-amino-6-oxopimelate using succinyl-CoA.</text>
</comment>
<evidence type="ECO:0000256" key="5">
    <source>
        <dbReference type="ARBA" id="ARBA00022723"/>
    </source>
</evidence>
<dbReference type="InterPro" id="IPR001451">
    <property type="entry name" value="Hexapep"/>
</dbReference>
<keyword evidence="2 10" id="KW-0963">Cytoplasm</keyword>
<evidence type="ECO:0000256" key="8">
    <source>
        <dbReference type="ARBA" id="ARBA00023154"/>
    </source>
</evidence>
<proteinExistence type="inferred from homology"/>
<dbReference type="Gene3D" id="3.30.70.2010">
    <property type="match status" value="1"/>
</dbReference>
<dbReference type="GO" id="GO:0008666">
    <property type="term" value="F:2,3,4,5-tetrahydropyridine-2,6-dicarboxylate N-succinyltransferase activity"/>
    <property type="evidence" value="ECO:0007669"/>
    <property type="project" value="UniProtKB-UniRule"/>
</dbReference>
<dbReference type="EMBL" id="JABMOJ010000071">
    <property type="protein sequence ID" value="NQV64126.1"/>
    <property type="molecule type" value="Genomic_DNA"/>
</dbReference>
<dbReference type="InterPro" id="IPR019876">
    <property type="entry name" value="DapD_gammaproteobac"/>
</dbReference>
<keyword evidence="5 10" id="KW-0479">Metal-binding</keyword>
<keyword evidence="3 10" id="KW-0028">Amino-acid biosynthesis</keyword>
<keyword evidence="7 10" id="KW-0220">Diaminopimelate biosynthesis</keyword>
<dbReference type="AlphaFoldDB" id="A0A973A8U2"/>
<evidence type="ECO:0000256" key="7">
    <source>
        <dbReference type="ARBA" id="ARBA00022915"/>
    </source>
</evidence>
<keyword evidence="9 10" id="KW-0012">Acyltransferase</keyword>
<dbReference type="HAMAP" id="MF_02122">
    <property type="entry name" value="DapD_type2"/>
    <property type="match status" value="1"/>
</dbReference>
<feature type="binding site" evidence="10">
    <location>
        <position position="235"/>
    </location>
    <ligand>
        <name>succinyl-CoA</name>
        <dbReference type="ChEBI" id="CHEBI:57292"/>
    </ligand>
</feature>
<feature type="binding site" evidence="10">
    <location>
        <begin position="276"/>
        <end position="277"/>
    </location>
    <ligand>
        <name>succinyl-CoA</name>
        <dbReference type="ChEBI" id="CHEBI:57292"/>
    </ligand>
</feature>
<dbReference type="GO" id="GO:0000287">
    <property type="term" value="F:magnesium ion binding"/>
    <property type="evidence" value="ECO:0007669"/>
    <property type="project" value="UniProtKB-UniRule"/>
</dbReference>
<evidence type="ECO:0000313" key="12">
    <source>
        <dbReference type="EMBL" id="NQV64126.1"/>
    </source>
</evidence>
<feature type="binding site" evidence="10">
    <location>
        <position position="202"/>
    </location>
    <ligand>
        <name>Mg(2+)</name>
        <dbReference type="ChEBI" id="CHEBI:18420"/>
        <label>2</label>
        <note>ligand shared between trimeric partners</note>
    </ligand>
</feature>
<gene>
    <name evidence="10 12" type="primary">dapD</name>
    <name evidence="12" type="ORF">HQ497_02070</name>
</gene>
<dbReference type="FunFam" id="2.160.10.10:FF:000009">
    <property type="entry name" value="2,3,4,5-tetrahydropyridine-2,6-dicarboxylate N-succinyltransferase"/>
    <property type="match status" value="1"/>
</dbReference>
<reference evidence="12" key="1">
    <citation type="submission" date="2020-05" db="EMBL/GenBank/DDBJ databases">
        <title>Sulfur intermediates as new biogeochemical hubs in an aquatic model microbial ecosystem.</title>
        <authorList>
            <person name="Vigneron A."/>
        </authorList>
    </citation>
    <scope>NUCLEOTIDE SEQUENCE</scope>
    <source>
        <strain evidence="12">Bin.250</strain>
    </source>
</reference>
<evidence type="ECO:0000256" key="9">
    <source>
        <dbReference type="ARBA" id="ARBA00023315"/>
    </source>
</evidence>
<comment type="subunit">
    <text evidence="1 10">Homotrimer.</text>
</comment>
<dbReference type="Gene3D" id="3.30.60.70">
    <property type="entry name" value="Trimeric LpxA-like enzymes"/>
    <property type="match status" value="1"/>
</dbReference>
<feature type="binding site" evidence="10">
    <location>
        <position position="301"/>
    </location>
    <ligand>
        <name>succinyl-CoA</name>
        <dbReference type="ChEBI" id="CHEBI:57292"/>
    </ligand>
</feature>
<dbReference type="InterPro" id="IPR038361">
    <property type="entry name" value="THDPS_M_sf"/>
</dbReference>
<organism evidence="12 13">
    <name type="scientific">SAR86 cluster bacterium</name>
    <dbReference type="NCBI Taxonomy" id="2030880"/>
    <lineage>
        <taxon>Bacteria</taxon>
        <taxon>Pseudomonadati</taxon>
        <taxon>Pseudomonadota</taxon>
        <taxon>Gammaproteobacteria</taxon>
        <taxon>SAR86 cluster</taxon>
    </lineage>
</organism>
<dbReference type="NCBIfam" id="TIGR03536">
    <property type="entry name" value="DapD_gpp"/>
    <property type="match status" value="1"/>
</dbReference>
<evidence type="ECO:0000256" key="3">
    <source>
        <dbReference type="ARBA" id="ARBA00022605"/>
    </source>
</evidence>
<protein>
    <recommendedName>
        <fullName evidence="10">2,3,4,5-tetrahydropyridine-2,6-dicarboxylate N-succinyltransferase</fullName>
        <ecNumber evidence="10">2.3.1.117</ecNumber>
    </recommendedName>
    <alternativeName>
        <fullName evidence="10">Tetrahydrodipicolinate N-succinyltransferase</fullName>
        <shortName evidence="10">THDP succinyltransferase</shortName>
        <shortName evidence="10">THP succinyltransferase</shortName>
    </alternativeName>
    <alternativeName>
        <fullName evidence="10">Tetrahydropicolinate succinylase</fullName>
    </alternativeName>
</protein>
<evidence type="ECO:0000256" key="4">
    <source>
        <dbReference type="ARBA" id="ARBA00022679"/>
    </source>
</evidence>
<dbReference type="EC" id="2.3.1.117" evidence="10"/>
<evidence type="ECO:0000256" key="6">
    <source>
        <dbReference type="ARBA" id="ARBA00022842"/>
    </source>
</evidence>
<dbReference type="CDD" id="cd04649">
    <property type="entry name" value="LbH_THP_succinylT_putative"/>
    <property type="match status" value="1"/>
</dbReference>
<feature type="binding site" evidence="10">
    <location>
        <position position="220"/>
    </location>
    <ligand>
        <name>succinyl-CoA</name>
        <dbReference type="ChEBI" id="CHEBI:57292"/>
    </ligand>
</feature>
<comment type="similarity">
    <text evidence="10">Belongs to the type 2 tetrahydrodipicolinate N-succinyltransferase family.</text>
</comment>